<organism evidence="1 2">
    <name type="scientific">Metabacillus hrfriensis</name>
    <dbReference type="NCBI Taxonomy" id="3048891"/>
    <lineage>
        <taxon>Bacteria</taxon>
        <taxon>Bacillati</taxon>
        <taxon>Bacillota</taxon>
        <taxon>Bacilli</taxon>
        <taxon>Bacillales</taxon>
        <taxon>Bacillaceae</taxon>
        <taxon>Metabacillus</taxon>
    </lineage>
</organism>
<accession>A0ACD4R7R0</accession>
<gene>
    <name evidence="1" type="ORF">QLQ22_15905</name>
</gene>
<sequence length="266" mass="29720">MEHYDQNVGEVTLSYSDDGAGHCIILLHGFCGSREYFNKIIPELSKKHRVIAVDLRGHGHSSTAKGDYRIEQMADDIAKLIQVLEIDKVTMIGHSLGGYVTLAFANRFSDMLHSFSLLHSTALPDDEGGKANREKGMKRIKEEGIEGFVEDLIPKLFAPGNLERLKGEVESAKQIGFKTSQYGAIGALEAMKNRADLQEVLKKEELPILVIAGREDQIIPAEKTFLHKGNHITERLLEHSGHMGMLEEPEKLTEIIFEFLEKNGKI</sequence>
<keyword evidence="1" id="KW-0378">Hydrolase</keyword>
<proteinExistence type="predicted"/>
<keyword evidence="2" id="KW-1185">Reference proteome</keyword>
<evidence type="ECO:0000313" key="1">
    <source>
        <dbReference type="EMBL" id="WHZ56177.1"/>
    </source>
</evidence>
<evidence type="ECO:0000313" key="2">
    <source>
        <dbReference type="Proteomes" id="UP001226091"/>
    </source>
</evidence>
<dbReference type="Proteomes" id="UP001226091">
    <property type="component" value="Chromosome"/>
</dbReference>
<reference evidence="2" key="1">
    <citation type="journal article" date="2025" name="Aquaculture">
        <title>Assessment of the bioflocculant production and safety properties of Metabacillus hrfriensis sp. nov. based on phenotypic and whole-genome sequencing analysis.</title>
        <authorList>
            <person name="Zhang R."/>
            <person name="Zhao Z."/>
            <person name="Luo L."/>
            <person name="Wang S."/>
            <person name="Guo K."/>
            <person name="Xu W."/>
        </authorList>
    </citation>
    <scope>NUCLEOTIDE SEQUENCE [LARGE SCALE GENOMIC DNA]</scope>
    <source>
        <strain evidence="2">CT-WN-B3</strain>
    </source>
</reference>
<protein>
    <submittedName>
        <fullName evidence="1">Alpha/beta hydrolase</fullName>
    </submittedName>
</protein>
<dbReference type="EMBL" id="CP126116">
    <property type="protein sequence ID" value="WHZ56177.1"/>
    <property type="molecule type" value="Genomic_DNA"/>
</dbReference>
<name>A0ACD4R7R0_9BACI</name>